<name>A0A2T3Z1W9_TRIA4</name>
<keyword evidence="1" id="KW-0175">Coiled coil</keyword>
<keyword evidence="4" id="KW-1185">Reference proteome</keyword>
<feature type="compositionally biased region" description="Basic and acidic residues" evidence="2">
    <location>
        <begin position="200"/>
        <end position="216"/>
    </location>
</feature>
<evidence type="ECO:0000256" key="2">
    <source>
        <dbReference type="SAM" id="MobiDB-lite"/>
    </source>
</evidence>
<dbReference type="AlphaFoldDB" id="A0A2T3Z1W9"/>
<dbReference type="Proteomes" id="UP000240493">
    <property type="component" value="Unassembled WGS sequence"/>
</dbReference>
<reference evidence="3 4" key="1">
    <citation type="submission" date="2016-07" db="EMBL/GenBank/DDBJ databases">
        <title>Multiple horizontal gene transfer events from other fungi enriched the ability of initially mycotrophic Trichoderma (Ascomycota) to feed on dead plant biomass.</title>
        <authorList>
            <consortium name="DOE Joint Genome Institute"/>
            <person name="Aerts A."/>
            <person name="Atanasova L."/>
            <person name="Chenthamara K."/>
            <person name="Zhang J."/>
            <person name="Grujic M."/>
            <person name="Henrissat B."/>
            <person name="Kuo A."/>
            <person name="Salamov A."/>
            <person name="Lipzen A."/>
            <person name="Labutti K."/>
            <person name="Barry K."/>
            <person name="Miao Y."/>
            <person name="Rahimi M.J."/>
            <person name="Shen Q."/>
            <person name="Grigoriev I.V."/>
            <person name="Kubicek C.P."/>
            <person name="Druzhinina I.S."/>
        </authorList>
    </citation>
    <scope>NUCLEOTIDE SEQUENCE [LARGE SCALE GENOMIC DNA]</scope>
    <source>
        <strain evidence="3 4">CBS 433.97</strain>
    </source>
</reference>
<organism evidence="3 4">
    <name type="scientific">Trichoderma asperellum (strain ATCC 204424 / CBS 433.97 / NBRC 101777)</name>
    <dbReference type="NCBI Taxonomy" id="1042311"/>
    <lineage>
        <taxon>Eukaryota</taxon>
        <taxon>Fungi</taxon>
        <taxon>Dikarya</taxon>
        <taxon>Ascomycota</taxon>
        <taxon>Pezizomycotina</taxon>
        <taxon>Sordariomycetes</taxon>
        <taxon>Hypocreomycetidae</taxon>
        <taxon>Hypocreales</taxon>
        <taxon>Hypocreaceae</taxon>
        <taxon>Trichoderma</taxon>
    </lineage>
</organism>
<evidence type="ECO:0000313" key="4">
    <source>
        <dbReference type="Proteomes" id="UP000240493"/>
    </source>
</evidence>
<proteinExistence type="predicted"/>
<dbReference type="OrthoDB" id="4899869at2759"/>
<protein>
    <submittedName>
        <fullName evidence="3">Uncharacterized protein</fullName>
    </submittedName>
</protein>
<gene>
    <name evidence="3" type="ORF">M441DRAFT_71150</name>
</gene>
<feature type="compositionally biased region" description="Acidic residues" evidence="2">
    <location>
        <begin position="217"/>
        <end position="227"/>
    </location>
</feature>
<feature type="region of interest" description="Disordered" evidence="2">
    <location>
        <begin position="171"/>
        <end position="227"/>
    </location>
</feature>
<evidence type="ECO:0000313" key="3">
    <source>
        <dbReference type="EMBL" id="PTB38796.1"/>
    </source>
</evidence>
<sequence>MNMRRSMSMPSYRGYNIIDWHIYTRLRSLWENESEWWSREERRDFVRWIPRARITERENSIFNHGLANYMRKNRRSWGHFVILRAMFGASQCARQGWWEVFKRKYERATEDAPPGVVPRDVEEVLQTNQMDCPPIMNIPTMEVEDGHVDEDCRCSWCLEHPAIARRKNELVGQGERGVKSEPQLEYSRGQSLYTGEGESYEDRARRLEREQSVEPEERPDEEEIDETVSELMSQECSLRERMNLASTHLSNTSLREVVIEQGAMVGMLVQLLEKQHKRAERLAAKVEKVKKRMKKKKKKKKNKRYQRDISRKVKRITFAGRVADGYSCT</sequence>
<evidence type="ECO:0000256" key="1">
    <source>
        <dbReference type="SAM" id="Coils"/>
    </source>
</evidence>
<accession>A0A2T3Z1W9</accession>
<dbReference type="EMBL" id="KZ679265">
    <property type="protein sequence ID" value="PTB38796.1"/>
    <property type="molecule type" value="Genomic_DNA"/>
</dbReference>
<feature type="coiled-coil region" evidence="1">
    <location>
        <begin position="269"/>
        <end position="306"/>
    </location>
</feature>